<dbReference type="GO" id="GO:0110051">
    <property type="term" value="P:metabolite repair"/>
    <property type="evidence" value="ECO:0007669"/>
    <property type="project" value="TreeGrafter"/>
</dbReference>
<comment type="caution">
    <text evidence="8">The sequence shown here is derived from an EMBL/GenBank/DDBJ whole genome shotgun (WGS) entry which is preliminary data.</text>
</comment>
<feature type="domain" description="YjeF C-terminal" evidence="7">
    <location>
        <begin position="121"/>
        <end position="421"/>
    </location>
</feature>
<evidence type="ECO:0000256" key="4">
    <source>
        <dbReference type="ARBA" id="ARBA00023027"/>
    </source>
</evidence>
<feature type="binding site" evidence="6">
    <location>
        <position position="218"/>
    </location>
    <ligand>
        <name>(6S)-NADPHX</name>
        <dbReference type="ChEBI" id="CHEBI:64076"/>
    </ligand>
</feature>
<evidence type="ECO:0000259" key="7">
    <source>
        <dbReference type="PROSITE" id="PS51383"/>
    </source>
</evidence>
<dbReference type="Proteomes" id="UP001642409">
    <property type="component" value="Unassembled WGS sequence"/>
</dbReference>
<evidence type="ECO:0000256" key="3">
    <source>
        <dbReference type="ARBA" id="ARBA00022857"/>
    </source>
</evidence>
<dbReference type="SUPFAM" id="SSF53613">
    <property type="entry name" value="Ribokinase-like"/>
    <property type="match status" value="1"/>
</dbReference>
<dbReference type="CDD" id="cd01171">
    <property type="entry name" value="YXKO-related"/>
    <property type="match status" value="1"/>
</dbReference>
<dbReference type="EMBL" id="CATOUU010000232">
    <property type="protein sequence ID" value="CAI9921737.1"/>
    <property type="molecule type" value="Genomic_DNA"/>
</dbReference>
<evidence type="ECO:0000256" key="2">
    <source>
        <dbReference type="ARBA" id="ARBA00022840"/>
    </source>
</evidence>
<dbReference type="InterPro" id="IPR000631">
    <property type="entry name" value="CARKD"/>
</dbReference>
<evidence type="ECO:0000313" key="10">
    <source>
        <dbReference type="Proteomes" id="UP001642409"/>
    </source>
</evidence>
<keyword evidence="10" id="KW-1185">Reference proteome</keyword>
<feature type="binding site" evidence="6">
    <location>
        <begin position="334"/>
        <end position="338"/>
    </location>
    <ligand>
        <name>ATP</name>
        <dbReference type="ChEBI" id="CHEBI:30616"/>
    </ligand>
</feature>
<name>A0AA86NM10_9EUKA</name>
<evidence type="ECO:0000256" key="5">
    <source>
        <dbReference type="ARBA" id="ARBA00023239"/>
    </source>
</evidence>
<evidence type="ECO:0000313" key="9">
    <source>
        <dbReference type="EMBL" id="CAL6093754.1"/>
    </source>
</evidence>
<keyword evidence="3" id="KW-0521">NADP</keyword>
<dbReference type="GO" id="GO:0005524">
    <property type="term" value="F:ATP binding"/>
    <property type="evidence" value="ECO:0007669"/>
    <property type="project" value="UniProtKB-KW"/>
</dbReference>
<dbReference type="EC" id="4.2.1.93" evidence="6"/>
<dbReference type="Gene3D" id="3.40.1190.20">
    <property type="match status" value="1"/>
</dbReference>
<sequence>MPQIEVHDGKLENDRTTVIQYDWKSEDFNQRMNEIRLIAEQHLRVELMQTDRWVANIQFRVGKRVIIFDEISNVLLSQTRSIIVFKDLSPHNLSVLIKKVLIDETPAQNVQTINYSKYFLRSAEFCNCIPRLSPVNSKGKGGRPLLVVGSQKYHGAAILSALACSRTGSDYTYLITHGDKLNVISQASPDIITQTYGPLCQKEDVMKLPFTSALIGSGLDRNESAQKLFFDTFEITQARKTPLVIDADGLHFLGVVLKQKPDILQNLQFPLILTPNQREFNNLYLRIFNEEAVGYNIVFLSPEVNGHYVKIDLEPAIAQVKKLADKLECCILVKNIVDICCYKGHVRITKTFGQPKRCSGQGDLLGGVLACLINWGTNICDQAIFGCEVVKRAGAKAYAKHKLGTVAYDLIAEIPDVIYEMVPENLQGYDLTWE</sequence>
<reference evidence="8" key="1">
    <citation type="submission" date="2023-06" db="EMBL/GenBank/DDBJ databases">
        <authorList>
            <person name="Kurt Z."/>
        </authorList>
    </citation>
    <scope>NUCLEOTIDE SEQUENCE</scope>
</reference>
<feature type="binding site" evidence="6">
    <location>
        <begin position="276"/>
        <end position="282"/>
    </location>
    <ligand>
        <name>(6S)-NADPHX</name>
        <dbReference type="ChEBI" id="CHEBI:64076"/>
    </ligand>
</feature>
<dbReference type="InterPro" id="IPR029056">
    <property type="entry name" value="Ribokinase-like"/>
</dbReference>
<dbReference type="EMBL" id="CAXDID020000460">
    <property type="protein sequence ID" value="CAL6093754.1"/>
    <property type="molecule type" value="Genomic_DNA"/>
</dbReference>
<dbReference type="Pfam" id="PF01256">
    <property type="entry name" value="Carb_kinase"/>
    <property type="match status" value="1"/>
</dbReference>
<feature type="binding site" evidence="6">
    <location>
        <position position="363"/>
    </location>
    <ligand>
        <name>(6S)-NADPHX</name>
        <dbReference type="ChEBI" id="CHEBI:64076"/>
    </ligand>
</feature>
<keyword evidence="6" id="KW-0597">Phosphoprotein</keyword>
<keyword evidence="1 6" id="KW-0547">Nucleotide-binding</keyword>
<reference evidence="9 10" key="2">
    <citation type="submission" date="2024-07" db="EMBL/GenBank/DDBJ databases">
        <authorList>
            <person name="Akdeniz Z."/>
        </authorList>
    </citation>
    <scope>NUCLEOTIDE SEQUENCE [LARGE SCALE GENOMIC DNA]</scope>
</reference>
<dbReference type="PANTHER" id="PTHR12592">
    <property type="entry name" value="ATP-DEPENDENT (S)-NAD(P)H-HYDRATE DEHYDRATASE FAMILY MEMBER"/>
    <property type="match status" value="1"/>
</dbReference>
<dbReference type="PROSITE" id="PS51383">
    <property type="entry name" value="YJEF_C_3"/>
    <property type="match status" value="1"/>
</dbReference>
<organism evidence="8">
    <name type="scientific">Hexamita inflata</name>
    <dbReference type="NCBI Taxonomy" id="28002"/>
    <lineage>
        <taxon>Eukaryota</taxon>
        <taxon>Metamonada</taxon>
        <taxon>Diplomonadida</taxon>
        <taxon>Hexamitidae</taxon>
        <taxon>Hexamitinae</taxon>
        <taxon>Hexamita</taxon>
    </lineage>
</organism>
<keyword evidence="2 6" id="KW-0067">ATP-binding</keyword>
<comment type="function">
    <text evidence="6">Catalyzes the dehydration of the S-form of NAD(P)HX at the expense of ATP, which is converted to ADP. Together with NAD(P)HX epimerase, which catalyzes the epimerization of the S- and R-forms, the enzyme allows the repair of both epimers of NAD(P)HX, a damaged form of NAD(P)H that is a result of enzymatic or heat-dependent hydration.</text>
</comment>
<dbReference type="GO" id="GO:0046496">
    <property type="term" value="P:nicotinamide nucleotide metabolic process"/>
    <property type="evidence" value="ECO:0007669"/>
    <property type="project" value="UniProtKB-UniRule"/>
</dbReference>
<evidence type="ECO:0000256" key="1">
    <source>
        <dbReference type="ARBA" id="ARBA00022741"/>
    </source>
</evidence>
<dbReference type="HAMAP" id="MF_01965">
    <property type="entry name" value="NADHX_dehydratase"/>
    <property type="match status" value="1"/>
</dbReference>
<comment type="catalytic activity">
    <reaction evidence="6">
        <text>(6S)-NADPHX + ATP = ADP + phosphate + NADPH + H(+)</text>
        <dbReference type="Rhea" id="RHEA:32231"/>
        <dbReference type="ChEBI" id="CHEBI:15378"/>
        <dbReference type="ChEBI" id="CHEBI:30616"/>
        <dbReference type="ChEBI" id="CHEBI:43474"/>
        <dbReference type="ChEBI" id="CHEBI:57783"/>
        <dbReference type="ChEBI" id="CHEBI:64076"/>
        <dbReference type="ChEBI" id="CHEBI:456216"/>
        <dbReference type="EC" id="4.2.1.93"/>
    </reaction>
</comment>
<keyword evidence="4 6" id="KW-0520">NAD</keyword>
<feature type="binding site" evidence="6">
    <location>
        <begin position="353"/>
        <end position="362"/>
    </location>
    <ligand>
        <name>ATP</name>
        <dbReference type="ChEBI" id="CHEBI:30616"/>
    </ligand>
</feature>
<keyword evidence="5 6" id="KW-0456">Lyase</keyword>
<dbReference type="GO" id="GO:0047453">
    <property type="term" value="F:ATP-dependent NAD(P)H-hydrate dehydratase activity"/>
    <property type="evidence" value="ECO:0007669"/>
    <property type="project" value="UniProtKB-UniRule"/>
</dbReference>
<evidence type="ECO:0000313" key="8">
    <source>
        <dbReference type="EMBL" id="CAI9921737.1"/>
    </source>
</evidence>
<dbReference type="PANTHER" id="PTHR12592:SF0">
    <property type="entry name" value="ATP-DEPENDENT (S)-NAD(P)H-HYDRATE DEHYDRATASE"/>
    <property type="match status" value="1"/>
</dbReference>
<proteinExistence type="inferred from homology"/>
<evidence type="ECO:0000256" key="6">
    <source>
        <dbReference type="HAMAP-Rule" id="MF_03157"/>
    </source>
</evidence>
<protein>
    <recommendedName>
        <fullName evidence="6">ATP-dependent (S)-NAD(P)H-hydrate dehydratase</fullName>
        <ecNumber evidence="6">4.2.1.93</ecNumber>
    </recommendedName>
    <alternativeName>
        <fullName evidence="6">ATP-dependent NAD(P)HX dehydratase</fullName>
    </alternativeName>
</protein>
<comment type="catalytic activity">
    <reaction evidence="6">
        <text>(6S)-NADHX + ATP = ADP + phosphate + NADH + H(+)</text>
        <dbReference type="Rhea" id="RHEA:19017"/>
        <dbReference type="ChEBI" id="CHEBI:15378"/>
        <dbReference type="ChEBI" id="CHEBI:30616"/>
        <dbReference type="ChEBI" id="CHEBI:43474"/>
        <dbReference type="ChEBI" id="CHEBI:57945"/>
        <dbReference type="ChEBI" id="CHEBI:64074"/>
        <dbReference type="ChEBI" id="CHEBI:456216"/>
        <dbReference type="EC" id="4.2.1.93"/>
    </reaction>
</comment>
<comment type="cofactor">
    <cofactor evidence="6">
        <name>Mg(2+)</name>
        <dbReference type="ChEBI" id="CHEBI:18420"/>
    </cofactor>
</comment>
<gene>
    <name evidence="9" type="ORF">HINF_LOCUS67143</name>
    <name evidence="8" type="ORF">HINF_LOCUS9382</name>
</gene>
<accession>A0AA86NM10</accession>
<dbReference type="AlphaFoldDB" id="A0AA86NM10"/>
<comment type="similarity">
    <text evidence="6">Belongs to the NnrD/CARKD family.</text>
</comment>